<evidence type="ECO:0000313" key="3">
    <source>
        <dbReference type="Proteomes" id="UP000219353"/>
    </source>
</evidence>
<dbReference type="InterPro" id="IPR011440">
    <property type="entry name" value="DUF1543"/>
</dbReference>
<dbReference type="RefSeq" id="WP_097109636.1">
    <property type="nucleotide sequence ID" value="NZ_OBEB01000001.1"/>
</dbReference>
<gene>
    <name evidence="2" type="ORF">SAMN06297280_0346</name>
</gene>
<dbReference type="EMBL" id="OBEB01000001">
    <property type="protein sequence ID" value="SNY41734.1"/>
    <property type="molecule type" value="Genomic_DNA"/>
</dbReference>
<dbReference type="OrthoDB" id="850243at2"/>
<dbReference type="Proteomes" id="UP000219353">
    <property type="component" value="Unassembled WGS sequence"/>
</dbReference>
<evidence type="ECO:0000313" key="2">
    <source>
        <dbReference type="EMBL" id="SNY41734.1"/>
    </source>
</evidence>
<dbReference type="AlphaFoldDB" id="A0A285I188"/>
<keyword evidence="3" id="KW-1185">Reference proteome</keyword>
<evidence type="ECO:0000259" key="1">
    <source>
        <dbReference type="Pfam" id="PF07566"/>
    </source>
</evidence>
<feature type="domain" description="DUF1543" evidence="1">
    <location>
        <begin position="15"/>
        <end position="65"/>
    </location>
</feature>
<reference evidence="3" key="1">
    <citation type="submission" date="2017-09" db="EMBL/GenBank/DDBJ databases">
        <authorList>
            <person name="Varghese N."/>
            <person name="Submissions S."/>
        </authorList>
    </citation>
    <scope>NUCLEOTIDE SEQUENCE [LARGE SCALE GENOMIC DNA]</scope>
    <source>
        <strain evidence="3">CGMCC 1.12461</strain>
    </source>
</reference>
<sequence>MLYMVMLGGNHPKASVEVHDVVFVAGDTLEQTYPQLQALWFADPKGLHIDAWMAISGVGPYAVTLTDSPAESGPHLYFINLGGYVGSVFGEDHRYLVLAAESKAQAKQAAKQQLSLKWDKPHTDNIFEIEQCVAIEEVAGRYIQLRPAPHQDCYFENDYIVIG</sequence>
<name>A0A285I188_9GAMM</name>
<dbReference type="Gene3D" id="3.10.20.10">
    <property type="match status" value="2"/>
</dbReference>
<accession>A0A285I188</accession>
<organism evidence="2 3">
    <name type="scientific">Arsukibacterium tuosuense</name>
    <dbReference type="NCBI Taxonomy" id="1323745"/>
    <lineage>
        <taxon>Bacteria</taxon>
        <taxon>Pseudomonadati</taxon>
        <taxon>Pseudomonadota</taxon>
        <taxon>Gammaproteobacteria</taxon>
        <taxon>Chromatiales</taxon>
        <taxon>Chromatiaceae</taxon>
        <taxon>Arsukibacterium</taxon>
    </lineage>
</organism>
<protein>
    <recommendedName>
        <fullName evidence="1">DUF1543 domain-containing protein</fullName>
    </recommendedName>
</protein>
<proteinExistence type="predicted"/>
<dbReference type="Pfam" id="PF07566">
    <property type="entry name" value="DUF1543"/>
    <property type="match status" value="1"/>
</dbReference>